<dbReference type="Proteomes" id="UP000179266">
    <property type="component" value="Unassembled WGS sequence"/>
</dbReference>
<organism evidence="5 6">
    <name type="scientific">Candidatus Schekmanbacteria bacterium RBG_13_48_7</name>
    <dbReference type="NCBI Taxonomy" id="1817878"/>
    <lineage>
        <taxon>Bacteria</taxon>
        <taxon>Candidatus Schekmaniibacteriota</taxon>
    </lineage>
</organism>
<comment type="caution">
    <text evidence="5">The sequence shown here is derived from an EMBL/GenBank/DDBJ whole genome shotgun (WGS) entry which is preliminary data.</text>
</comment>
<dbReference type="InterPro" id="IPR017896">
    <property type="entry name" value="4Fe4S_Fe-S-bd"/>
</dbReference>
<evidence type="ECO:0000313" key="5">
    <source>
        <dbReference type="EMBL" id="OGL43856.1"/>
    </source>
</evidence>
<accession>A0A1F7RQL4</accession>
<dbReference type="GO" id="GO:0046872">
    <property type="term" value="F:metal ion binding"/>
    <property type="evidence" value="ECO:0007669"/>
    <property type="project" value="UniProtKB-KW"/>
</dbReference>
<reference evidence="5 6" key="1">
    <citation type="journal article" date="2016" name="Nat. Commun.">
        <title>Thousands of microbial genomes shed light on interconnected biogeochemical processes in an aquifer system.</title>
        <authorList>
            <person name="Anantharaman K."/>
            <person name="Brown C.T."/>
            <person name="Hug L.A."/>
            <person name="Sharon I."/>
            <person name="Castelle C.J."/>
            <person name="Probst A.J."/>
            <person name="Thomas B.C."/>
            <person name="Singh A."/>
            <person name="Wilkins M.J."/>
            <person name="Karaoz U."/>
            <person name="Brodie E.L."/>
            <person name="Williams K.H."/>
            <person name="Hubbard S.S."/>
            <person name="Banfield J.F."/>
        </authorList>
    </citation>
    <scope>NUCLEOTIDE SEQUENCE [LARGE SCALE GENOMIC DNA]</scope>
</reference>
<dbReference type="AlphaFoldDB" id="A0A1F7RQL4"/>
<dbReference type="Gene3D" id="3.30.70.20">
    <property type="match status" value="1"/>
</dbReference>
<evidence type="ECO:0000259" key="4">
    <source>
        <dbReference type="PROSITE" id="PS51379"/>
    </source>
</evidence>
<dbReference type="SUPFAM" id="SSF54862">
    <property type="entry name" value="4Fe-4S ferredoxins"/>
    <property type="match status" value="1"/>
</dbReference>
<sequence length="158" mass="17725">MLRNDGIPTKEDLDKVTPPDKILDTKAVAILECFQEIPCDPCHAACKQKAIQNFKDINDLPEIKWEECDGCGICVATCPGLAVFIVDKTFSDTEAKLILPYEFTPLPKKGQIVDGLDRSGKPVTKARVLKVVKHKTKTWLLYIAVPKQFAMDVRHIKF</sequence>
<evidence type="ECO:0000256" key="1">
    <source>
        <dbReference type="ARBA" id="ARBA00022723"/>
    </source>
</evidence>
<keyword evidence="1" id="KW-0479">Metal-binding</keyword>
<feature type="domain" description="4Fe-4S ferredoxin-type" evidence="4">
    <location>
        <begin position="59"/>
        <end position="88"/>
    </location>
</feature>
<dbReference type="GO" id="GO:0051536">
    <property type="term" value="F:iron-sulfur cluster binding"/>
    <property type="evidence" value="ECO:0007669"/>
    <property type="project" value="UniProtKB-KW"/>
</dbReference>
<dbReference type="InterPro" id="IPR017900">
    <property type="entry name" value="4Fe4S_Fe_S_CS"/>
</dbReference>
<name>A0A1F7RQL4_9BACT</name>
<protein>
    <submittedName>
        <fullName evidence="5">4Fe-4S ferredoxin</fullName>
    </submittedName>
</protein>
<dbReference type="PROSITE" id="PS51379">
    <property type="entry name" value="4FE4S_FER_2"/>
    <property type="match status" value="1"/>
</dbReference>
<dbReference type="EMBL" id="MGDD01000252">
    <property type="protein sequence ID" value="OGL43856.1"/>
    <property type="molecule type" value="Genomic_DNA"/>
</dbReference>
<keyword evidence="3" id="KW-0411">Iron-sulfur</keyword>
<evidence type="ECO:0000256" key="2">
    <source>
        <dbReference type="ARBA" id="ARBA00023004"/>
    </source>
</evidence>
<proteinExistence type="predicted"/>
<gene>
    <name evidence="5" type="ORF">A2161_19095</name>
</gene>
<evidence type="ECO:0000256" key="3">
    <source>
        <dbReference type="ARBA" id="ARBA00023014"/>
    </source>
</evidence>
<dbReference type="PROSITE" id="PS00198">
    <property type="entry name" value="4FE4S_FER_1"/>
    <property type="match status" value="1"/>
</dbReference>
<dbReference type="Pfam" id="PF00037">
    <property type="entry name" value="Fer4"/>
    <property type="match status" value="1"/>
</dbReference>
<evidence type="ECO:0000313" key="6">
    <source>
        <dbReference type="Proteomes" id="UP000179266"/>
    </source>
</evidence>
<keyword evidence="2" id="KW-0408">Iron</keyword>